<dbReference type="InterPro" id="IPR016160">
    <property type="entry name" value="Ald_DH_CS_CYS"/>
</dbReference>
<evidence type="ECO:0000313" key="6">
    <source>
        <dbReference type="EMBL" id="SDL45523.1"/>
    </source>
</evidence>
<dbReference type="Proteomes" id="UP000199382">
    <property type="component" value="Unassembled WGS sequence"/>
</dbReference>
<dbReference type="InterPro" id="IPR050740">
    <property type="entry name" value="Aldehyde_DH_Superfamily"/>
</dbReference>
<reference evidence="6 7" key="1">
    <citation type="submission" date="2016-10" db="EMBL/GenBank/DDBJ databases">
        <authorList>
            <person name="de Groot N.N."/>
        </authorList>
    </citation>
    <scope>NUCLEOTIDE SEQUENCE [LARGE SCALE GENOMIC DNA]</scope>
    <source>
        <strain evidence="6 7">DSM 25294</strain>
    </source>
</reference>
<dbReference type="SUPFAM" id="SSF53720">
    <property type="entry name" value="ALDH-like"/>
    <property type="match status" value="1"/>
</dbReference>
<dbReference type="PANTHER" id="PTHR43353">
    <property type="entry name" value="SUCCINATE-SEMIALDEHYDE DEHYDROGENASE, MITOCHONDRIAL"/>
    <property type="match status" value="1"/>
</dbReference>
<dbReference type="STRING" id="571298.SAMN04488026_108618"/>
<dbReference type="GO" id="GO:0004777">
    <property type="term" value="F:succinate-semialdehyde dehydrogenase (NAD+) activity"/>
    <property type="evidence" value="ECO:0007669"/>
    <property type="project" value="TreeGrafter"/>
</dbReference>
<dbReference type="FunFam" id="3.40.309.10:FF:000009">
    <property type="entry name" value="Aldehyde dehydrogenase A"/>
    <property type="match status" value="1"/>
</dbReference>
<dbReference type="AlphaFoldDB" id="A0A1G9K8C6"/>
<accession>A0A1G9K8C6</accession>
<protein>
    <submittedName>
        <fullName evidence="6">Lactaldehyde dehydrogenase / glycolaldehyde dehydrogenase</fullName>
    </submittedName>
</protein>
<dbReference type="InterPro" id="IPR029510">
    <property type="entry name" value="Ald_DH_CS_GLU"/>
</dbReference>
<evidence type="ECO:0000259" key="5">
    <source>
        <dbReference type="Pfam" id="PF00171"/>
    </source>
</evidence>
<dbReference type="EMBL" id="FNEK01000086">
    <property type="protein sequence ID" value="SDL45523.1"/>
    <property type="molecule type" value="Genomic_DNA"/>
</dbReference>
<feature type="active site" evidence="3">
    <location>
        <position position="250"/>
    </location>
</feature>
<dbReference type="Pfam" id="PF00171">
    <property type="entry name" value="Aldedh"/>
    <property type="match status" value="1"/>
</dbReference>
<dbReference type="PROSITE" id="PS00070">
    <property type="entry name" value="ALDEHYDE_DEHYDR_CYS"/>
    <property type="match status" value="1"/>
</dbReference>
<dbReference type="InterPro" id="IPR015590">
    <property type="entry name" value="Aldehyde_DH_dom"/>
</dbReference>
<comment type="similarity">
    <text evidence="1 4">Belongs to the aldehyde dehydrogenase family.</text>
</comment>
<keyword evidence="2 4" id="KW-0560">Oxidoreductase</keyword>
<dbReference type="PROSITE" id="PS00687">
    <property type="entry name" value="ALDEHYDE_DEHYDR_GLU"/>
    <property type="match status" value="1"/>
</dbReference>
<keyword evidence="7" id="KW-1185">Reference proteome</keyword>
<dbReference type="Gene3D" id="3.40.605.10">
    <property type="entry name" value="Aldehyde Dehydrogenase, Chain A, domain 1"/>
    <property type="match status" value="1"/>
</dbReference>
<dbReference type="Gene3D" id="3.40.309.10">
    <property type="entry name" value="Aldehyde Dehydrogenase, Chain A, domain 2"/>
    <property type="match status" value="1"/>
</dbReference>
<sequence>MEIRNNVNFINGAFVEASTDEVIKVLNPATGKVIGQIPASPVSEAERALLAAKAAQKDWAATPARERQAILRRFAQGIRDRLEELSRMVTLEQGKILDLARIDVGAAASFVDYACDNALTIEGDILPSDSRDEKIYIHKVPRGVVVAITAWNFPVALAGRKIGPALITGNTMVLKPTQETPLATTLLGEIADGAGIPPGVLNIINGKGAVIGNYLCESPLTAMVTMTGSTFAGKQIYQAAGKHMIPVMLELGGKAPFVVMDDADLEMAADILIGARFTNCGQVCTCAERVYLHEAIAEEFMAVFLPKVAALRIGDPLDPETTLSPKVNAAEIENIDKIVRESVEQGGELLTGGKRATVEGFEKGFWYEPTVLKTRHENVAVEEETFGPILPVVTFKTLDEAIGYASDSIYGLAAYFYSRDHANIQKFINEMEAGELYINRPMGEQHQGFHNGWKQSGMGGEDGKFGLEQYLEKKTVYLHEK</sequence>
<dbReference type="RefSeq" id="WP_093163613.1">
    <property type="nucleotide sequence ID" value="NZ_FNEK01000086.1"/>
</dbReference>
<dbReference type="InterPro" id="IPR016161">
    <property type="entry name" value="Ald_DH/histidinol_DH"/>
</dbReference>
<evidence type="ECO:0000313" key="7">
    <source>
        <dbReference type="Proteomes" id="UP000199382"/>
    </source>
</evidence>
<organism evidence="6 7">
    <name type="scientific">Aliiruegeria lutimaris</name>
    <dbReference type="NCBI Taxonomy" id="571298"/>
    <lineage>
        <taxon>Bacteria</taxon>
        <taxon>Pseudomonadati</taxon>
        <taxon>Pseudomonadota</taxon>
        <taxon>Alphaproteobacteria</taxon>
        <taxon>Rhodobacterales</taxon>
        <taxon>Roseobacteraceae</taxon>
        <taxon>Aliiruegeria</taxon>
    </lineage>
</organism>
<proteinExistence type="inferred from homology"/>
<evidence type="ECO:0000256" key="2">
    <source>
        <dbReference type="ARBA" id="ARBA00023002"/>
    </source>
</evidence>
<evidence type="ECO:0000256" key="1">
    <source>
        <dbReference type="ARBA" id="ARBA00009986"/>
    </source>
</evidence>
<dbReference type="InterPro" id="IPR016163">
    <property type="entry name" value="Ald_DH_C"/>
</dbReference>
<dbReference type="FunFam" id="3.40.605.10:FF:000007">
    <property type="entry name" value="NAD/NADP-dependent betaine aldehyde dehydrogenase"/>
    <property type="match status" value="1"/>
</dbReference>
<evidence type="ECO:0000256" key="4">
    <source>
        <dbReference type="RuleBase" id="RU003345"/>
    </source>
</evidence>
<evidence type="ECO:0000256" key="3">
    <source>
        <dbReference type="PROSITE-ProRule" id="PRU10007"/>
    </source>
</evidence>
<dbReference type="GO" id="GO:0009450">
    <property type="term" value="P:gamma-aminobutyric acid catabolic process"/>
    <property type="evidence" value="ECO:0007669"/>
    <property type="project" value="TreeGrafter"/>
</dbReference>
<dbReference type="GO" id="GO:0005829">
    <property type="term" value="C:cytosol"/>
    <property type="evidence" value="ECO:0007669"/>
    <property type="project" value="TreeGrafter"/>
</dbReference>
<name>A0A1G9K8C6_9RHOB</name>
<dbReference type="OrthoDB" id="9812625at2"/>
<dbReference type="NCBIfam" id="NF007497">
    <property type="entry name" value="PRK10090.1"/>
    <property type="match status" value="1"/>
</dbReference>
<feature type="domain" description="Aldehyde dehydrogenase" evidence="5">
    <location>
        <begin position="14"/>
        <end position="476"/>
    </location>
</feature>
<gene>
    <name evidence="6" type="ORF">SAMN04488026_108618</name>
</gene>
<dbReference type="PANTHER" id="PTHR43353:SF5">
    <property type="entry name" value="SUCCINATE-SEMIALDEHYDE DEHYDROGENASE, MITOCHONDRIAL"/>
    <property type="match status" value="1"/>
</dbReference>
<dbReference type="InterPro" id="IPR016162">
    <property type="entry name" value="Ald_DH_N"/>
</dbReference>